<keyword evidence="2" id="KW-0732">Signal</keyword>
<feature type="region of interest" description="Disordered" evidence="1">
    <location>
        <begin position="189"/>
        <end position="213"/>
    </location>
</feature>
<gene>
    <name evidence="3" type="ORF">FB547_105114</name>
</gene>
<evidence type="ECO:0000256" key="1">
    <source>
        <dbReference type="SAM" id="MobiDB-lite"/>
    </source>
</evidence>
<comment type="caution">
    <text evidence="3">The sequence shown here is derived from an EMBL/GenBank/DDBJ whole genome shotgun (WGS) entry which is preliminary data.</text>
</comment>
<dbReference type="AlphaFoldDB" id="A0A561C3V1"/>
<protein>
    <recommendedName>
        <fullName evidence="5">Repeat protein (TIGR01451 family)</fullName>
    </recommendedName>
</protein>
<reference evidence="3 4" key="1">
    <citation type="submission" date="2019-06" db="EMBL/GenBank/DDBJ databases">
        <title>Sorghum-associated microbial communities from plants grown in Nebraska, USA.</title>
        <authorList>
            <person name="Schachtman D."/>
        </authorList>
    </citation>
    <scope>NUCLEOTIDE SEQUENCE [LARGE SCALE GENOMIC DNA]</scope>
    <source>
        <strain evidence="3 4">T529</strain>
    </source>
</reference>
<feature type="chain" id="PRO_5021939769" description="Repeat protein (TIGR01451 family)" evidence="2">
    <location>
        <begin position="22"/>
        <end position="213"/>
    </location>
</feature>
<evidence type="ECO:0000313" key="3">
    <source>
        <dbReference type="EMBL" id="TWD85602.1"/>
    </source>
</evidence>
<evidence type="ECO:0000256" key="2">
    <source>
        <dbReference type="SAM" id="SignalP"/>
    </source>
</evidence>
<dbReference type="EMBL" id="VIVL01000005">
    <property type="protein sequence ID" value="TWD85602.1"/>
    <property type="molecule type" value="Genomic_DNA"/>
</dbReference>
<organism evidence="3 4">
    <name type="scientific">Variovorax beijingensis</name>
    <dbReference type="NCBI Taxonomy" id="2496117"/>
    <lineage>
        <taxon>Bacteria</taxon>
        <taxon>Pseudomonadati</taxon>
        <taxon>Pseudomonadota</taxon>
        <taxon>Betaproteobacteria</taxon>
        <taxon>Burkholderiales</taxon>
        <taxon>Comamonadaceae</taxon>
        <taxon>Variovorax</taxon>
    </lineage>
</organism>
<proteinExistence type="predicted"/>
<dbReference type="OrthoDB" id="200318at2"/>
<dbReference type="Proteomes" id="UP000319722">
    <property type="component" value="Unassembled WGS sequence"/>
</dbReference>
<evidence type="ECO:0000313" key="4">
    <source>
        <dbReference type="Proteomes" id="UP000319722"/>
    </source>
</evidence>
<name>A0A561C3V1_9BURK</name>
<feature type="signal peptide" evidence="2">
    <location>
        <begin position="1"/>
        <end position="21"/>
    </location>
</feature>
<sequence>MLIQKLTQSFFHVAGRLPALAASFGAGMIAVASLAAPASAQTVATPSALAPEKTVAVALTQFKVVKAADGKEQLLDASSVKPGDILEYRATYVNKTGKAVSGLVADLPIPEGLEYLPRSAKPGAALVKAATKDGVYGAEPLTRKAANNKTEPVPYGDYRALRWTLGQLPAGGETAVTARAKVEIVVPPEPKTSAAAPQAPPVMVQSAAGAASR</sequence>
<accession>A0A561C3V1</accession>
<feature type="compositionally biased region" description="Low complexity" evidence="1">
    <location>
        <begin position="193"/>
        <end position="213"/>
    </location>
</feature>
<evidence type="ECO:0008006" key="5">
    <source>
        <dbReference type="Google" id="ProtNLM"/>
    </source>
</evidence>